<evidence type="ECO:0000256" key="1">
    <source>
        <dbReference type="SAM" id="SignalP"/>
    </source>
</evidence>
<dbReference type="Gene3D" id="3.10.450.50">
    <property type="match status" value="1"/>
</dbReference>
<dbReference type="Pfam" id="PF07366">
    <property type="entry name" value="SnoaL"/>
    <property type="match status" value="1"/>
</dbReference>
<dbReference type="InterPro" id="IPR032710">
    <property type="entry name" value="NTF2-like_dom_sf"/>
</dbReference>
<feature type="signal peptide" evidence="1">
    <location>
        <begin position="1"/>
        <end position="21"/>
    </location>
</feature>
<sequence>MKKIVILVFAVLFLTACKTEADKKAAQSKKNVDFYTKVWDQVINEGKVAVLDTAYSEKIVLHTVPEIKGIKNAKAYYSAFVTGFSNRTFTVKTMFADGEKLVKHWQFKGTHTGDFAGIKPTGKTVDIEGCTIAKIVDGKIVEEQDFMDNMSFLQQLGVIK</sequence>
<dbReference type="PANTHER" id="PTHR38436:SF1">
    <property type="entry name" value="ESTER CYCLASE"/>
    <property type="match status" value="1"/>
</dbReference>
<dbReference type="Proteomes" id="UP001180481">
    <property type="component" value="Chromosome"/>
</dbReference>
<evidence type="ECO:0000313" key="2">
    <source>
        <dbReference type="EMBL" id="WMW77768.1"/>
    </source>
</evidence>
<dbReference type="SUPFAM" id="SSF54427">
    <property type="entry name" value="NTF2-like"/>
    <property type="match status" value="1"/>
</dbReference>
<accession>A0ABY9R939</accession>
<reference evidence="2" key="1">
    <citation type="submission" date="2023-09" db="EMBL/GenBank/DDBJ databases">
        <title>Flavobacterium sp. 20NA77.7 isolated from freshwater.</title>
        <authorList>
            <person name="Le V."/>
            <person name="Ko S.-R."/>
            <person name="Ahn C.-Y."/>
            <person name="Oh H.-M."/>
        </authorList>
    </citation>
    <scope>NUCLEOTIDE SEQUENCE</scope>
    <source>
        <strain evidence="2">20NA77.7</strain>
    </source>
</reference>
<dbReference type="PROSITE" id="PS51257">
    <property type="entry name" value="PROKAR_LIPOPROTEIN"/>
    <property type="match status" value="1"/>
</dbReference>
<dbReference type="InterPro" id="IPR009959">
    <property type="entry name" value="Cyclase_SnoaL-like"/>
</dbReference>
<proteinExistence type="predicted"/>
<dbReference type="PANTHER" id="PTHR38436">
    <property type="entry name" value="POLYKETIDE CYCLASE SNOAL-LIKE DOMAIN"/>
    <property type="match status" value="1"/>
</dbReference>
<organism evidence="2 3">
    <name type="scientific">Flavobacterium nakdongensis</name>
    <dbReference type="NCBI Taxonomy" id="3073563"/>
    <lineage>
        <taxon>Bacteria</taxon>
        <taxon>Pseudomonadati</taxon>
        <taxon>Bacteroidota</taxon>
        <taxon>Flavobacteriia</taxon>
        <taxon>Flavobacteriales</taxon>
        <taxon>Flavobacteriaceae</taxon>
        <taxon>Flavobacterium</taxon>
    </lineage>
</organism>
<protein>
    <submittedName>
        <fullName evidence="2">Ester cyclase</fullName>
    </submittedName>
</protein>
<name>A0ABY9R939_9FLAO</name>
<keyword evidence="3" id="KW-1185">Reference proteome</keyword>
<gene>
    <name evidence="2" type="ORF">RF683_09775</name>
</gene>
<keyword evidence="1" id="KW-0732">Signal</keyword>
<dbReference type="RefSeq" id="WP_309532103.1">
    <property type="nucleotide sequence ID" value="NZ_CP133721.1"/>
</dbReference>
<dbReference type="EMBL" id="CP133721">
    <property type="protein sequence ID" value="WMW77768.1"/>
    <property type="molecule type" value="Genomic_DNA"/>
</dbReference>
<evidence type="ECO:0000313" key="3">
    <source>
        <dbReference type="Proteomes" id="UP001180481"/>
    </source>
</evidence>
<feature type="chain" id="PRO_5045819825" evidence="1">
    <location>
        <begin position="22"/>
        <end position="160"/>
    </location>
</feature>